<keyword evidence="9" id="KW-1185">Reference proteome</keyword>
<keyword evidence="3" id="KW-0653">Protein transport</keyword>
<dbReference type="STRING" id="1109443.G4TLH4"/>
<dbReference type="eggNOG" id="KOG1964">
    <property type="taxonomic scope" value="Eukaryota"/>
</dbReference>
<sequence>MDKAVVTTNIYRDFAQSVEKFQKHRGNPETLVSAHGLAATFKEICTRRATRQLADQRLTDEDRKMLRLEANTWDLLQRVYEHRRKPQSEGRTAQELLKANPYVPIDALYRAWLSYSPRLAELCEVRKWLEATYRLKEPPPLSSEYWKFTRMDLKQKKRQGQTERTGYVRTLDPDAVNRIGDSGVLNADDALEEKQFIVSLFQYIRAGKIEDAAALSQRTARPWRAAVIRGSHHLRWEALNDPHTDSGLNSQEDVWSGNRRWLLWRQTCARAAMSTALSTVDKALHAAISPSVQTLPAVLPLCNSWEDRLWARLSALIGDRIEARLQETAGAFWNRGTLLDRLVLLDQLEGDTKPVAGHDSDWEAVIAHQLEELTEEAVDTNLPMEDFLRRSQLSIIRRQMQPLLAEVEDTFKHPDEPLPASSIRFFAHVWLFLNMINVSNELTQSTTIIEKYIEILQKSGERDIVALYTSFLGHAAIKKYADFLAALPLKTPRAELERGLRSAASYHLNVRLVAQEAAKLSRDRAAKLFPAEPVTLPTLPEFGGDEPLTEGEQHIIRSLGWLRFHPVTKDLILKQSNEDTRWLLCRGRVKAAIQLSVDLPETIISVSGDPSQETEYMLYRKLFSLWDQFIIVQKLISSEPRGMLDGDGWGHWKRRVKEGFEQLFETATSVMTANWGIDSMDDVDQHGLTEDADVVRLKELQRIRKTFIPELAMRLTRQLIDARIYVPNAITMVTQLANLVADGKDKLHLDFVYGGNNRIAEYLLLVREAILVGMENGSSDPLLPAL</sequence>
<evidence type="ECO:0000313" key="8">
    <source>
        <dbReference type="EMBL" id="CCA72167.1"/>
    </source>
</evidence>
<evidence type="ECO:0000256" key="1">
    <source>
        <dbReference type="ARBA" id="ARBA00022448"/>
    </source>
</evidence>
<dbReference type="GO" id="GO:0031965">
    <property type="term" value="C:nuclear membrane"/>
    <property type="evidence" value="ECO:0007669"/>
    <property type="project" value="UniProtKB-SubCell"/>
</dbReference>
<comment type="function">
    <text evidence="7">Functions as a component of the nuclear pore complex (NPC).</text>
</comment>
<dbReference type="HOGENOM" id="CLU_012944_0_0_1"/>
<dbReference type="FunCoup" id="G4TLH4">
    <property type="interactions" value="559"/>
</dbReference>
<dbReference type="InterPro" id="IPR007252">
    <property type="entry name" value="Nup84/Nup107"/>
</dbReference>
<gene>
    <name evidence="8" type="ORF">PIIN_06102</name>
</gene>
<keyword evidence="2" id="KW-0509">mRNA transport</keyword>
<comment type="subunit">
    <text evidence="7">Part of the nuclear pore complex (NPC).</text>
</comment>
<dbReference type="Pfam" id="PF04121">
    <property type="entry name" value="Nup84_Nup100"/>
    <property type="match status" value="1"/>
</dbReference>
<keyword evidence="5 7" id="KW-0906">Nuclear pore complex</keyword>
<dbReference type="OMA" id="YEIRALY"/>
<dbReference type="PANTHER" id="PTHR13003:SF2">
    <property type="entry name" value="NUCLEAR PORE COMPLEX PROTEIN NUP107"/>
    <property type="match status" value="1"/>
</dbReference>
<name>G4TLH4_SERID</name>
<comment type="similarity">
    <text evidence="7">Belongs to the nucleoporin Nup84/Nup107 family.</text>
</comment>
<dbReference type="GO" id="GO:0017056">
    <property type="term" value="F:structural constituent of nuclear pore"/>
    <property type="evidence" value="ECO:0007669"/>
    <property type="project" value="UniProtKB-UniRule"/>
</dbReference>
<dbReference type="InParanoid" id="G4TLH4"/>
<dbReference type="AlphaFoldDB" id="G4TLH4"/>
<comment type="subcellular location">
    <subcellularLocation>
        <location evidence="7">Nucleus</location>
        <location evidence="7">Nuclear pore complex</location>
    </subcellularLocation>
    <subcellularLocation>
        <location evidence="7">Nucleus membrane</location>
    </subcellularLocation>
</comment>
<organism evidence="8 9">
    <name type="scientific">Serendipita indica (strain DSM 11827)</name>
    <name type="common">Root endophyte fungus</name>
    <name type="synonym">Piriformospora indica</name>
    <dbReference type="NCBI Taxonomy" id="1109443"/>
    <lineage>
        <taxon>Eukaryota</taxon>
        <taxon>Fungi</taxon>
        <taxon>Dikarya</taxon>
        <taxon>Basidiomycota</taxon>
        <taxon>Agaricomycotina</taxon>
        <taxon>Agaricomycetes</taxon>
        <taxon>Sebacinales</taxon>
        <taxon>Serendipitaceae</taxon>
        <taxon>Serendipita</taxon>
    </lineage>
</organism>
<dbReference type="EMBL" id="CAFZ01000151">
    <property type="protein sequence ID" value="CCA72167.1"/>
    <property type="molecule type" value="Genomic_DNA"/>
</dbReference>
<evidence type="ECO:0000313" key="9">
    <source>
        <dbReference type="Proteomes" id="UP000007148"/>
    </source>
</evidence>
<keyword evidence="7" id="KW-0472">Membrane</keyword>
<evidence type="ECO:0000256" key="4">
    <source>
        <dbReference type="ARBA" id="ARBA00023010"/>
    </source>
</evidence>
<dbReference type="GO" id="GO:0031080">
    <property type="term" value="C:nuclear pore outer ring"/>
    <property type="evidence" value="ECO:0007669"/>
    <property type="project" value="TreeGrafter"/>
</dbReference>
<evidence type="ECO:0000256" key="7">
    <source>
        <dbReference type="RuleBase" id="RU365072"/>
    </source>
</evidence>
<keyword evidence="4 7" id="KW-0811">Translocation</keyword>
<dbReference type="GO" id="GO:0000973">
    <property type="term" value="P:post-transcriptional tethering of RNA polymerase II gene DNA at nuclear periphery"/>
    <property type="evidence" value="ECO:0007669"/>
    <property type="project" value="TreeGrafter"/>
</dbReference>
<dbReference type="Proteomes" id="UP000007148">
    <property type="component" value="Unassembled WGS sequence"/>
</dbReference>
<dbReference type="GO" id="GO:0006606">
    <property type="term" value="P:protein import into nucleus"/>
    <property type="evidence" value="ECO:0007669"/>
    <property type="project" value="TreeGrafter"/>
</dbReference>
<dbReference type="Gene3D" id="1.10.3450.20">
    <property type="match status" value="1"/>
</dbReference>
<protein>
    <recommendedName>
        <fullName evidence="7">Nuclear pore complex protein</fullName>
    </recommendedName>
</protein>
<evidence type="ECO:0000256" key="3">
    <source>
        <dbReference type="ARBA" id="ARBA00022927"/>
    </source>
</evidence>
<reference evidence="8 9" key="1">
    <citation type="journal article" date="2011" name="PLoS Pathog.">
        <title>Endophytic Life Strategies Decoded by Genome and Transcriptome Analyses of the Mutualistic Root Symbiont Piriformospora indica.</title>
        <authorList>
            <person name="Zuccaro A."/>
            <person name="Lahrmann U."/>
            <person name="Guldener U."/>
            <person name="Langen G."/>
            <person name="Pfiffi S."/>
            <person name="Biedenkopf D."/>
            <person name="Wong P."/>
            <person name="Samans B."/>
            <person name="Grimm C."/>
            <person name="Basiewicz M."/>
            <person name="Murat C."/>
            <person name="Martin F."/>
            <person name="Kogel K.H."/>
        </authorList>
    </citation>
    <scope>NUCLEOTIDE SEQUENCE [LARGE SCALE GENOMIC DNA]</scope>
    <source>
        <strain evidence="8 9">DSM 11827</strain>
    </source>
</reference>
<accession>G4TLH4</accession>
<evidence type="ECO:0000256" key="2">
    <source>
        <dbReference type="ARBA" id="ARBA00022816"/>
    </source>
</evidence>
<dbReference type="OrthoDB" id="3098at2759"/>
<keyword evidence="1 7" id="KW-0813">Transport</keyword>
<evidence type="ECO:0000256" key="6">
    <source>
        <dbReference type="ARBA" id="ARBA00023242"/>
    </source>
</evidence>
<keyword evidence="6 7" id="KW-0539">Nucleus</keyword>
<dbReference type="GO" id="GO:0006406">
    <property type="term" value="P:mRNA export from nucleus"/>
    <property type="evidence" value="ECO:0007669"/>
    <property type="project" value="TreeGrafter"/>
</dbReference>
<comment type="caution">
    <text evidence="8">The sequence shown here is derived from an EMBL/GenBank/DDBJ whole genome shotgun (WGS) entry which is preliminary data.</text>
</comment>
<dbReference type="PANTHER" id="PTHR13003">
    <property type="entry name" value="NUP107-RELATED"/>
    <property type="match status" value="1"/>
</dbReference>
<evidence type="ECO:0000256" key="5">
    <source>
        <dbReference type="ARBA" id="ARBA00023132"/>
    </source>
</evidence>
<dbReference type="Gene3D" id="1.20.190.50">
    <property type="match status" value="1"/>
</dbReference>
<proteinExistence type="inferred from homology"/>